<dbReference type="GO" id="GO:0080146">
    <property type="term" value="F:L-cysteine desulfhydrase activity"/>
    <property type="evidence" value="ECO:0007669"/>
    <property type="project" value="TreeGrafter"/>
</dbReference>
<dbReference type="InterPro" id="IPR005130">
    <property type="entry name" value="Ser_deHydtase-like_asu"/>
</dbReference>
<dbReference type="PANTHER" id="PTHR30501">
    <property type="entry name" value="UPF0597 PROTEIN YHAM"/>
    <property type="match status" value="1"/>
</dbReference>
<proteinExistence type="inferred from homology"/>
<dbReference type="PIRSF" id="PIRSF006054">
    <property type="entry name" value="UCP006054"/>
    <property type="match status" value="1"/>
</dbReference>
<evidence type="ECO:0000313" key="4">
    <source>
        <dbReference type="Proteomes" id="UP000243297"/>
    </source>
</evidence>
<gene>
    <name evidence="3" type="ORF">SAMN02745191_0806</name>
</gene>
<reference evidence="4" key="1">
    <citation type="submission" date="2017-02" db="EMBL/GenBank/DDBJ databases">
        <authorList>
            <person name="Varghese N."/>
            <person name="Submissions S."/>
        </authorList>
    </citation>
    <scope>NUCLEOTIDE SEQUENCE [LARGE SCALE GENOMIC DNA]</scope>
    <source>
        <strain evidence="4">ATCC 25662</strain>
    </source>
</reference>
<dbReference type="AlphaFoldDB" id="A0A1T4LAU6"/>
<dbReference type="EMBL" id="FUWY01000002">
    <property type="protein sequence ID" value="SJZ51607.1"/>
    <property type="molecule type" value="Genomic_DNA"/>
</dbReference>
<dbReference type="Pfam" id="PF03313">
    <property type="entry name" value="SDH_alpha"/>
    <property type="match status" value="1"/>
</dbReference>
<protein>
    <recommendedName>
        <fullName evidence="1">UPF0597 protein SAMN02745191_0806</fullName>
    </recommendedName>
</protein>
<evidence type="ECO:0000313" key="3">
    <source>
        <dbReference type="EMBL" id="SJZ51607.1"/>
    </source>
</evidence>
<dbReference type="STRING" id="118967.SAMN02745191_0806"/>
<evidence type="ECO:0000256" key="1">
    <source>
        <dbReference type="HAMAP-Rule" id="MF_01845"/>
    </source>
</evidence>
<dbReference type="HAMAP" id="MF_01845">
    <property type="entry name" value="UPF0597"/>
    <property type="match status" value="1"/>
</dbReference>
<evidence type="ECO:0000259" key="2">
    <source>
        <dbReference type="Pfam" id="PF03313"/>
    </source>
</evidence>
<dbReference type="OrthoDB" id="41906at2"/>
<dbReference type="GO" id="GO:0019450">
    <property type="term" value="P:L-cysteine catabolic process to pyruvate"/>
    <property type="evidence" value="ECO:0007669"/>
    <property type="project" value="TreeGrafter"/>
</dbReference>
<keyword evidence="4" id="KW-1185">Reference proteome</keyword>
<name>A0A1T4LAU6_9FIRM</name>
<feature type="domain" description="Serine dehydratase-like alpha subunit" evidence="2">
    <location>
        <begin position="86"/>
        <end position="415"/>
    </location>
</feature>
<dbReference type="RefSeq" id="WP_078711238.1">
    <property type="nucleotide sequence ID" value="NZ_FUWY01000002.1"/>
</dbReference>
<organism evidence="3 4">
    <name type="scientific">Anaerorhabdus furcosa</name>
    <dbReference type="NCBI Taxonomy" id="118967"/>
    <lineage>
        <taxon>Bacteria</taxon>
        <taxon>Bacillati</taxon>
        <taxon>Bacillota</taxon>
        <taxon>Erysipelotrichia</taxon>
        <taxon>Erysipelotrichales</taxon>
        <taxon>Erysipelotrichaceae</taxon>
        <taxon>Anaerorhabdus</taxon>
    </lineage>
</organism>
<sequence>MTDFSKYYTILNEELVLATGCTEPIALAYVSAIARKYLGKDPKKIIAYCSANVVKNVKSVTIPNTNNSRGIITAVNAGWIAGDGDKELEVISIVSDDQKVRIQEASNTNLVEVVCLKDEPNLSIHIHMECDDDYVDVYLMHTHTNITKIIKNDEIIFEKPCDLENFNSALTDRTCLNLKDIVEFAATCDLSRIQDLIIKQIKNNMLIANEGIAQGYGACVGKTIIENIPGKYSSCIGMAAAASDARMSGCQLPVMTNSGSGNQGITTSVPVIVYAREQKYSDEELYRALVVSNLVTIHLKTGIGRLSAYCGVVCAAVASFAGIAYLNHDNFGVIENLVTNGLATASGIICDGAKESCASKISTALFSAMLGYEMAKNLRVFEESCGIVQDCVEHTIQVVGTLGQEGMKQTDNLILDIMTKSKEN</sequence>
<accession>A0A1T4LAU6</accession>
<dbReference type="Proteomes" id="UP000243297">
    <property type="component" value="Unassembled WGS sequence"/>
</dbReference>
<dbReference type="InterPro" id="IPR021144">
    <property type="entry name" value="UPF0597"/>
</dbReference>
<comment type="similarity">
    <text evidence="1">Belongs to the UPF0597 family.</text>
</comment>
<dbReference type="PANTHER" id="PTHR30501:SF2">
    <property type="entry name" value="UPF0597 PROTEIN YHAM"/>
    <property type="match status" value="1"/>
</dbReference>